<comment type="caution">
    <text evidence="1">The sequence shown here is derived from an EMBL/GenBank/DDBJ whole genome shotgun (WGS) entry which is preliminary data.</text>
</comment>
<dbReference type="Proteomes" id="UP001152803">
    <property type="component" value="Unassembled WGS sequence"/>
</dbReference>
<evidence type="ECO:0000313" key="1">
    <source>
        <dbReference type="EMBL" id="KAJ8268608.1"/>
    </source>
</evidence>
<sequence>MCSTHLGDVWLPFHARKLTTHQLRWRGRETGFTNIGFDLIHILHNFDIHRTRLTETDQGISLGIVYFNTGSAIMGNP</sequence>
<organism evidence="1 2">
    <name type="scientific">Conger conger</name>
    <name type="common">Conger eel</name>
    <name type="synonym">Muraena conger</name>
    <dbReference type="NCBI Taxonomy" id="82655"/>
    <lineage>
        <taxon>Eukaryota</taxon>
        <taxon>Metazoa</taxon>
        <taxon>Chordata</taxon>
        <taxon>Craniata</taxon>
        <taxon>Vertebrata</taxon>
        <taxon>Euteleostomi</taxon>
        <taxon>Actinopterygii</taxon>
        <taxon>Neopterygii</taxon>
        <taxon>Teleostei</taxon>
        <taxon>Anguilliformes</taxon>
        <taxon>Congridae</taxon>
        <taxon>Conger</taxon>
    </lineage>
</organism>
<evidence type="ECO:0000313" key="2">
    <source>
        <dbReference type="Proteomes" id="UP001152803"/>
    </source>
</evidence>
<keyword evidence="2" id="KW-1185">Reference proteome</keyword>
<dbReference type="EMBL" id="JAFJMO010000009">
    <property type="protein sequence ID" value="KAJ8268608.1"/>
    <property type="molecule type" value="Genomic_DNA"/>
</dbReference>
<name>A0A9Q1DF99_CONCO</name>
<dbReference type="AlphaFoldDB" id="A0A9Q1DF99"/>
<accession>A0A9Q1DF99</accession>
<proteinExistence type="predicted"/>
<protein>
    <submittedName>
        <fullName evidence="1">Uncharacterized protein</fullName>
    </submittedName>
</protein>
<gene>
    <name evidence="1" type="ORF">COCON_G00137800</name>
</gene>
<reference evidence="1" key="1">
    <citation type="journal article" date="2023" name="Science">
        <title>Genome structures resolve the early diversification of teleost fishes.</title>
        <authorList>
            <person name="Parey E."/>
            <person name="Louis A."/>
            <person name="Montfort J."/>
            <person name="Bouchez O."/>
            <person name="Roques C."/>
            <person name="Iampietro C."/>
            <person name="Lluch J."/>
            <person name="Castinel A."/>
            <person name="Donnadieu C."/>
            <person name="Desvignes T."/>
            <person name="Floi Bucao C."/>
            <person name="Jouanno E."/>
            <person name="Wen M."/>
            <person name="Mejri S."/>
            <person name="Dirks R."/>
            <person name="Jansen H."/>
            <person name="Henkel C."/>
            <person name="Chen W.J."/>
            <person name="Zahm M."/>
            <person name="Cabau C."/>
            <person name="Klopp C."/>
            <person name="Thompson A.W."/>
            <person name="Robinson-Rechavi M."/>
            <person name="Braasch I."/>
            <person name="Lecointre G."/>
            <person name="Bobe J."/>
            <person name="Postlethwait J.H."/>
            <person name="Berthelot C."/>
            <person name="Roest Crollius H."/>
            <person name="Guiguen Y."/>
        </authorList>
    </citation>
    <scope>NUCLEOTIDE SEQUENCE</scope>
    <source>
        <strain evidence="1">Concon-B</strain>
    </source>
</reference>